<protein>
    <submittedName>
        <fullName evidence="1">Uncharacterized protein</fullName>
    </submittedName>
</protein>
<comment type="caution">
    <text evidence="1">The sequence shown here is derived from an EMBL/GenBank/DDBJ whole genome shotgun (WGS) entry which is preliminary data.</text>
</comment>
<organism evidence="1 2">
    <name type="scientific">Borborobacter arsenicus</name>
    <dbReference type="NCBI Taxonomy" id="1851146"/>
    <lineage>
        <taxon>Bacteria</taxon>
        <taxon>Pseudomonadati</taxon>
        <taxon>Pseudomonadota</taxon>
        <taxon>Alphaproteobacteria</taxon>
        <taxon>Hyphomicrobiales</taxon>
        <taxon>Phyllobacteriaceae</taxon>
        <taxon>Borborobacter</taxon>
    </lineage>
</organism>
<evidence type="ECO:0000313" key="2">
    <source>
        <dbReference type="Proteomes" id="UP000281647"/>
    </source>
</evidence>
<proteinExistence type="predicted"/>
<reference evidence="1 2" key="1">
    <citation type="submission" date="2018-11" db="EMBL/GenBank/DDBJ databases">
        <title>Pseudaminobacter arsenicus sp. nov., an arsenic-resistant bacterium isolated from arsenic-rich aquifers.</title>
        <authorList>
            <person name="Mu Y."/>
        </authorList>
    </citation>
    <scope>NUCLEOTIDE SEQUENCE [LARGE SCALE GENOMIC DNA]</scope>
    <source>
        <strain evidence="1 2">CB3</strain>
    </source>
</reference>
<name>A0A432UZ16_9HYPH</name>
<dbReference type="EMBL" id="RKST01000069">
    <property type="protein sequence ID" value="RUM95145.1"/>
    <property type="molecule type" value="Genomic_DNA"/>
</dbReference>
<sequence length="91" mass="10358">MTMLDLGEVLDPFRKQVIDIKDALARARYLYDGLDLILENVEDPKVRGASQEVFSSASERMDAIDAMLDEFYRQLSSTDRILAAYRANPKT</sequence>
<dbReference type="AlphaFoldDB" id="A0A432UZ16"/>
<accession>A0A432UZ16</accession>
<gene>
    <name evidence="1" type="ORF">EET67_24890</name>
</gene>
<dbReference type="Proteomes" id="UP000281647">
    <property type="component" value="Unassembled WGS sequence"/>
</dbReference>
<evidence type="ECO:0000313" key="1">
    <source>
        <dbReference type="EMBL" id="RUM95145.1"/>
    </source>
</evidence>
<keyword evidence="2" id="KW-1185">Reference proteome</keyword>